<proteinExistence type="predicted"/>
<keyword evidence="2" id="KW-1185">Reference proteome</keyword>
<dbReference type="Proteomes" id="UP000031631">
    <property type="component" value="Chromosome"/>
</dbReference>
<accession>A0A7U6GLB0</accession>
<evidence type="ECO:0000313" key="2">
    <source>
        <dbReference type="Proteomes" id="UP000031631"/>
    </source>
</evidence>
<dbReference type="EMBL" id="AP012273">
    <property type="protein sequence ID" value="BAO45687.1"/>
    <property type="molecule type" value="Genomic_DNA"/>
</dbReference>
<dbReference type="KEGG" id="tbn:TBH_C2786"/>
<dbReference type="AlphaFoldDB" id="A0A7U6GLB0"/>
<sequence length="346" mass="36585">MSLRGMKLHLALLAMASSSGYLLFYLASDTRGVDISQNLAHWSRFVVEAPTRFFAPSAASGQESTLPTARISLGDKPAILLSGHKNTAHPVALSSMPGEQDPVQAPSVSPRADTLNPGIEDHMAQAETSLNLSTDSMAMETAPVPAAPSRPSAATLVSATRSFPQEPATFMDTSLLVTQAGGENATDRGRFSASGYPSPYAEEEDRLNNLLQSDTTAGRVLPGDSLGDEINLAARVYISNTADLQYPASLGFVVQNPDTELMIYALASRLNTRRLATPGLPPALQVYDANGELVASSDPLQQNQEGDPAVVHVFPPGAYRVVVSAARGSAGEVIIGVKDYYSVEVE</sequence>
<gene>
    <name evidence="1" type="ORF">TBH_C2786</name>
</gene>
<evidence type="ECO:0000313" key="1">
    <source>
        <dbReference type="EMBL" id="BAO45687.1"/>
    </source>
</evidence>
<name>A0A7U6GLB0_9GAMM</name>
<reference evidence="1 2" key="1">
    <citation type="journal article" date="2014" name="PLoS ONE">
        <title>Physiological and genomic features of a novel sulfur-oxidizing gammaproteobacterium belonging to a previously uncultivated symbiotic lineage isolated from a hydrothermal vent.</title>
        <authorList>
            <person name="Nunoura T."/>
            <person name="Takaki Y."/>
            <person name="Kazama H."/>
            <person name="Kakuta J."/>
            <person name="Shimamura S."/>
            <person name="Makita H."/>
            <person name="Hirai M."/>
            <person name="Miyazaki M."/>
            <person name="Takai K."/>
        </authorList>
    </citation>
    <scope>NUCLEOTIDE SEQUENCE [LARGE SCALE GENOMIC DNA]</scope>
    <source>
        <strain evidence="1 2">Hiromi1</strain>
    </source>
</reference>
<protein>
    <submittedName>
        <fullName evidence="1">Uncharacterized protein</fullName>
    </submittedName>
</protein>
<organism evidence="1 2">
    <name type="scientific">Thiolapillus brandeum</name>
    <dbReference type="NCBI Taxonomy" id="1076588"/>
    <lineage>
        <taxon>Bacteria</taxon>
        <taxon>Pseudomonadati</taxon>
        <taxon>Pseudomonadota</taxon>
        <taxon>Gammaproteobacteria</taxon>
        <taxon>Chromatiales</taxon>
        <taxon>Sedimenticolaceae</taxon>
        <taxon>Thiolapillus</taxon>
    </lineage>
</organism>